<dbReference type="SUPFAM" id="SSF51735">
    <property type="entry name" value="NAD(P)-binding Rossmann-fold domains"/>
    <property type="match status" value="1"/>
</dbReference>
<evidence type="ECO:0000313" key="4">
    <source>
        <dbReference type="Proteomes" id="UP000527143"/>
    </source>
</evidence>
<dbReference type="NCBIfam" id="NF004846">
    <property type="entry name" value="PRK06197.1"/>
    <property type="match status" value="1"/>
</dbReference>
<organism evidence="3 4">
    <name type="scientific">Sphingomonas xinjiangensis</name>
    <dbReference type="NCBI Taxonomy" id="643568"/>
    <lineage>
        <taxon>Bacteria</taxon>
        <taxon>Pseudomonadati</taxon>
        <taxon>Pseudomonadota</taxon>
        <taxon>Alphaproteobacteria</taxon>
        <taxon>Sphingomonadales</taxon>
        <taxon>Sphingomonadaceae</taxon>
        <taxon>Sphingomonas</taxon>
    </lineage>
</organism>
<dbReference type="CDD" id="cd05327">
    <property type="entry name" value="retinol-DH_like_SDR_c_like"/>
    <property type="match status" value="1"/>
</dbReference>
<dbReference type="PANTHER" id="PTHR43157">
    <property type="entry name" value="PHOSPHATIDYLINOSITOL-GLYCAN BIOSYNTHESIS CLASS F PROTEIN-RELATED"/>
    <property type="match status" value="1"/>
</dbReference>
<dbReference type="NCBIfam" id="NF004513">
    <property type="entry name" value="PRK05854.1"/>
    <property type="match status" value="1"/>
</dbReference>
<dbReference type="AlphaFoldDB" id="A0A840YTF2"/>
<evidence type="ECO:0000313" key="3">
    <source>
        <dbReference type="EMBL" id="MBB5712950.1"/>
    </source>
</evidence>
<dbReference type="EMBL" id="JACIJF010000032">
    <property type="protein sequence ID" value="MBB5712950.1"/>
    <property type="molecule type" value="Genomic_DNA"/>
</dbReference>
<dbReference type="Proteomes" id="UP000527143">
    <property type="component" value="Unassembled WGS sequence"/>
</dbReference>
<dbReference type="PANTHER" id="PTHR43157:SF31">
    <property type="entry name" value="PHOSPHATIDYLINOSITOL-GLYCAN BIOSYNTHESIS CLASS F PROTEIN"/>
    <property type="match status" value="1"/>
</dbReference>
<dbReference type="PRINTS" id="PR00081">
    <property type="entry name" value="GDHRDH"/>
</dbReference>
<keyword evidence="4" id="KW-1185">Reference proteome</keyword>
<dbReference type="Pfam" id="PF00106">
    <property type="entry name" value="adh_short"/>
    <property type="match status" value="1"/>
</dbReference>
<accession>A0A840YTF2</accession>
<name>A0A840YTF2_9SPHN</name>
<comment type="similarity">
    <text evidence="2">Belongs to the short-chain dehydrogenases/reductases (SDR) family.</text>
</comment>
<dbReference type="InterPro" id="IPR002347">
    <property type="entry name" value="SDR_fam"/>
</dbReference>
<comment type="caution">
    <text evidence="3">The sequence shown here is derived from an EMBL/GenBank/DDBJ whole genome shotgun (WGS) entry which is preliminary data.</text>
</comment>
<proteinExistence type="inferred from homology"/>
<dbReference type="InterPro" id="IPR036291">
    <property type="entry name" value="NAD(P)-bd_dom_sf"/>
</dbReference>
<dbReference type="Gene3D" id="3.40.50.720">
    <property type="entry name" value="NAD(P)-binding Rossmann-like Domain"/>
    <property type="match status" value="1"/>
</dbReference>
<evidence type="ECO:0000256" key="2">
    <source>
        <dbReference type="RuleBase" id="RU000363"/>
    </source>
</evidence>
<evidence type="ECO:0000256" key="1">
    <source>
        <dbReference type="ARBA" id="ARBA00023002"/>
    </source>
</evidence>
<dbReference type="GO" id="GO:0016491">
    <property type="term" value="F:oxidoreductase activity"/>
    <property type="evidence" value="ECO:0007669"/>
    <property type="project" value="UniProtKB-KW"/>
</dbReference>
<keyword evidence="1" id="KW-0560">Oxidoreductase</keyword>
<dbReference type="PRINTS" id="PR00080">
    <property type="entry name" value="SDRFAMILY"/>
</dbReference>
<reference evidence="3 4" key="1">
    <citation type="submission" date="2020-08" db="EMBL/GenBank/DDBJ databases">
        <title>Genomic Encyclopedia of Type Strains, Phase IV (KMG-IV): sequencing the most valuable type-strain genomes for metagenomic binning, comparative biology and taxonomic classification.</title>
        <authorList>
            <person name="Goeker M."/>
        </authorList>
    </citation>
    <scope>NUCLEOTIDE SEQUENCE [LARGE SCALE GENOMIC DNA]</scope>
    <source>
        <strain evidence="3 4">DSM 26736</strain>
    </source>
</reference>
<gene>
    <name evidence="3" type="ORF">FHT02_004212</name>
</gene>
<dbReference type="RefSeq" id="WP_184091855.1">
    <property type="nucleotide sequence ID" value="NZ_JACIJF010000032.1"/>
</dbReference>
<sequence length="324" mass="34551">MTRWTASDIPSQKDRLAVVTGTSGLGYEDARALACAGCEVILAGRDPRKGAIAIDRIRRDVAGAKIGFAQLDLAELSSIRDFADRLAKQRKSVDILINNAGVMIPPQRKTTANGFELQFGTNYLGHFALTAHLLPLLRAGSDPRVISLASVAAPAGAIDFNDLNAEKSYTPMSVYSQSKLACLMFTFELQRRSDAGDWGITSIASHPGIARTDLLHNGPGRWSAHGVARTILPFLFQPAAQGALPTLYAATSPDAAAGGYYGPDRLAETRGFPTAAKVPPQALNKAVAARLWEVSEAMTGVRFASPSLDRRKPHLEEVSSLAAA</sequence>
<protein>
    <submittedName>
        <fullName evidence="3">NAD(P)-dependent dehydrogenase (Short-subunit alcohol dehydrogenase family)</fullName>
    </submittedName>
</protein>